<evidence type="ECO:0000256" key="5">
    <source>
        <dbReference type="SAM" id="SignalP"/>
    </source>
</evidence>
<feature type="signal peptide" evidence="5">
    <location>
        <begin position="1"/>
        <end position="21"/>
    </location>
</feature>
<keyword evidence="5" id="KW-0732">Signal</keyword>
<evidence type="ECO:0000256" key="4">
    <source>
        <dbReference type="ARBA" id="ARBA00023284"/>
    </source>
</evidence>
<dbReference type="GO" id="GO:0016209">
    <property type="term" value="F:antioxidant activity"/>
    <property type="evidence" value="ECO:0007669"/>
    <property type="project" value="InterPro"/>
</dbReference>
<reference evidence="7 8" key="1">
    <citation type="submission" date="2014-07" db="EMBL/GenBank/DDBJ databases">
        <authorList>
            <person name="McCorrison J."/>
            <person name="Sanka R."/>
            <person name="Torralba M."/>
            <person name="Gillis M."/>
            <person name="Haft D.H."/>
            <person name="Methe B."/>
            <person name="Sutton G."/>
            <person name="Nelson K.E."/>
        </authorList>
    </citation>
    <scope>NUCLEOTIDE SEQUENCE [LARGE SCALE GENOMIC DNA]</scope>
    <source>
        <strain evidence="7 8">DNF00320</strain>
    </source>
</reference>
<dbReference type="Pfam" id="PF00578">
    <property type="entry name" value="AhpC-TSA"/>
    <property type="match status" value="1"/>
</dbReference>
<dbReference type="InterPro" id="IPR013766">
    <property type="entry name" value="Thioredoxin_domain"/>
</dbReference>
<dbReference type="PROSITE" id="PS51352">
    <property type="entry name" value="THIOREDOXIN_2"/>
    <property type="match status" value="1"/>
</dbReference>
<dbReference type="SUPFAM" id="SSF52833">
    <property type="entry name" value="Thioredoxin-like"/>
    <property type="match status" value="1"/>
</dbReference>
<dbReference type="GO" id="GO:0017004">
    <property type="term" value="P:cytochrome complex assembly"/>
    <property type="evidence" value="ECO:0007669"/>
    <property type="project" value="UniProtKB-KW"/>
</dbReference>
<evidence type="ECO:0000313" key="7">
    <source>
        <dbReference type="EMBL" id="KGF45992.1"/>
    </source>
</evidence>
<dbReference type="GO" id="GO:0030313">
    <property type="term" value="C:cell envelope"/>
    <property type="evidence" value="ECO:0007669"/>
    <property type="project" value="UniProtKB-SubCell"/>
</dbReference>
<dbReference type="InterPro" id="IPR036249">
    <property type="entry name" value="Thioredoxin-like_sf"/>
</dbReference>
<feature type="chain" id="PRO_5001916524" evidence="5">
    <location>
        <begin position="22"/>
        <end position="333"/>
    </location>
</feature>
<evidence type="ECO:0000313" key="8">
    <source>
        <dbReference type="Proteomes" id="UP000029525"/>
    </source>
</evidence>
<dbReference type="CDD" id="cd02966">
    <property type="entry name" value="TlpA_like_family"/>
    <property type="match status" value="1"/>
</dbReference>
<dbReference type="EMBL" id="JRNQ01000001">
    <property type="protein sequence ID" value="KGF45992.1"/>
    <property type="molecule type" value="Genomic_DNA"/>
</dbReference>
<dbReference type="InterPro" id="IPR000866">
    <property type="entry name" value="AhpC/TSA"/>
</dbReference>
<dbReference type="InterPro" id="IPR050553">
    <property type="entry name" value="Thioredoxin_ResA/DsbE_sf"/>
</dbReference>
<dbReference type="PANTHER" id="PTHR42852">
    <property type="entry name" value="THIOL:DISULFIDE INTERCHANGE PROTEIN DSBE"/>
    <property type="match status" value="1"/>
</dbReference>
<proteinExistence type="predicted"/>
<accession>A0A096BTE0</accession>
<dbReference type="PANTHER" id="PTHR42852:SF6">
    <property type="entry name" value="THIOL:DISULFIDE INTERCHANGE PROTEIN DSBE"/>
    <property type="match status" value="1"/>
</dbReference>
<dbReference type="Gene3D" id="3.40.30.10">
    <property type="entry name" value="Glutaredoxin"/>
    <property type="match status" value="1"/>
</dbReference>
<dbReference type="Proteomes" id="UP000029525">
    <property type="component" value="Unassembled WGS sequence"/>
</dbReference>
<comment type="caution">
    <text evidence="7">The sequence shown here is derived from an EMBL/GenBank/DDBJ whole genome shotgun (WGS) entry which is preliminary data.</text>
</comment>
<dbReference type="GO" id="GO:0016491">
    <property type="term" value="F:oxidoreductase activity"/>
    <property type="evidence" value="ECO:0007669"/>
    <property type="project" value="InterPro"/>
</dbReference>
<dbReference type="OrthoDB" id="9794348at2"/>
<keyword evidence="2" id="KW-0201">Cytochrome c-type biogenesis</keyword>
<protein>
    <submittedName>
        <fullName evidence="7">Antioxidant AhpC</fullName>
    </submittedName>
</protein>
<evidence type="ECO:0000256" key="1">
    <source>
        <dbReference type="ARBA" id="ARBA00004196"/>
    </source>
</evidence>
<name>A0A096BTE0_9BACT</name>
<keyword evidence="4" id="KW-0676">Redox-active center</keyword>
<sequence length="333" mass="37828">MKRSLLALASMLLLCLGTTNAQNNTTAQTVNTDATYAKDLLQPGTIAPNFSLKTYDNRTIRLSDFRGKYLVIDFWASWCPDCRKDIPAMKELYSKYSTQGVNFLGISFDTDKERWAKTYWGTYQMAWTQVSELKKWKKGSVIDQLYKVNWIPLMYLIDPNGKIILGTTEVTKLKETLESINTVSVLDNNSPKAQFKGGQRAFDDYTIEHLKGVFCDKKANVKADLVVRFTVMFDGQVTGAHVVKVKNVEASGSQYNKMTQAKRQAFIAKRLAEYKKEAVRFMTTKTKIAPDVQLKHLWKKPWKEVGMPLWEPATVNGKPIQTSQTVTLNFGCL</sequence>
<evidence type="ECO:0000256" key="2">
    <source>
        <dbReference type="ARBA" id="ARBA00022748"/>
    </source>
</evidence>
<evidence type="ECO:0000256" key="3">
    <source>
        <dbReference type="ARBA" id="ARBA00023157"/>
    </source>
</evidence>
<evidence type="ECO:0000259" key="6">
    <source>
        <dbReference type="PROSITE" id="PS51352"/>
    </source>
</evidence>
<comment type="subcellular location">
    <subcellularLocation>
        <location evidence="1">Cell envelope</location>
    </subcellularLocation>
</comment>
<organism evidence="7 8">
    <name type="scientific">Prevotella bivia DNF00320</name>
    <dbReference type="NCBI Taxonomy" id="1401068"/>
    <lineage>
        <taxon>Bacteria</taxon>
        <taxon>Pseudomonadati</taxon>
        <taxon>Bacteroidota</taxon>
        <taxon>Bacteroidia</taxon>
        <taxon>Bacteroidales</taxon>
        <taxon>Prevotellaceae</taxon>
        <taxon>Prevotella</taxon>
    </lineage>
</organism>
<keyword evidence="3" id="KW-1015">Disulfide bond</keyword>
<dbReference type="RefSeq" id="WP_036865649.1">
    <property type="nucleotide sequence ID" value="NZ_JRNQ01000001.1"/>
</dbReference>
<gene>
    <name evidence="7" type="ORF">HMPREF0647_00080</name>
</gene>
<dbReference type="AlphaFoldDB" id="A0A096BTE0"/>
<feature type="domain" description="Thioredoxin" evidence="6">
    <location>
        <begin position="41"/>
        <end position="191"/>
    </location>
</feature>